<accession>A0A0E9R0P2</accession>
<sequence>MSFQPFAPAPGPWSPAREAVVISSSNFPSFTFSVVGLITFSFNCWPNSVAFWVAWVASFVVFGRS</sequence>
<keyword evidence="1" id="KW-0812">Transmembrane</keyword>
<name>A0A0E9R0P2_ANGAN</name>
<keyword evidence="1" id="KW-1133">Transmembrane helix</keyword>
<organism evidence="2">
    <name type="scientific">Anguilla anguilla</name>
    <name type="common">European freshwater eel</name>
    <name type="synonym">Muraena anguilla</name>
    <dbReference type="NCBI Taxonomy" id="7936"/>
    <lineage>
        <taxon>Eukaryota</taxon>
        <taxon>Metazoa</taxon>
        <taxon>Chordata</taxon>
        <taxon>Craniata</taxon>
        <taxon>Vertebrata</taxon>
        <taxon>Euteleostomi</taxon>
        <taxon>Actinopterygii</taxon>
        <taxon>Neopterygii</taxon>
        <taxon>Teleostei</taxon>
        <taxon>Anguilliformes</taxon>
        <taxon>Anguillidae</taxon>
        <taxon>Anguilla</taxon>
    </lineage>
</organism>
<dbReference type="EMBL" id="GBXM01086694">
    <property type="protein sequence ID" value="JAH21883.1"/>
    <property type="molecule type" value="Transcribed_RNA"/>
</dbReference>
<reference evidence="2" key="1">
    <citation type="submission" date="2014-11" db="EMBL/GenBank/DDBJ databases">
        <authorList>
            <person name="Amaro Gonzalez C."/>
        </authorList>
    </citation>
    <scope>NUCLEOTIDE SEQUENCE</scope>
</reference>
<dbReference type="AlphaFoldDB" id="A0A0E9R0P2"/>
<proteinExistence type="predicted"/>
<keyword evidence="1" id="KW-0472">Membrane</keyword>
<protein>
    <submittedName>
        <fullName evidence="2">Uncharacterized protein</fullName>
    </submittedName>
</protein>
<evidence type="ECO:0000313" key="2">
    <source>
        <dbReference type="EMBL" id="JAH21883.1"/>
    </source>
</evidence>
<feature type="transmembrane region" description="Helical" evidence="1">
    <location>
        <begin position="34"/>
        <end position="62"/>
    </location>
</feature>
<evidence type="ECO:0000256" key="1">
    <source>
        <dbReference type="SAM" id="Phobius"/>
    </source>
</evidence>
<reference evidence="2" key="2">
    <citation type="journal article" date="2015" name="Fish Shellfish Immunol.">
        <title>Early steps in the European eel (Anguilla anguilla)-Vibrio vulnificus interaction in the gills: Role of the RtxA13 toxin.</title>
        <authorList>
            <person name="Callol A."/>
            <person name="Pajuelo D."/>
            <person name="Ebbesson L."/>
            <person name="Teles M."/>
            <person name="MacKenzie S."/>
            <person name="Amaro C."/>
        </authorList>
    </citation>
    <scope>NUCLEOTIDE SEQUENCE</scope>
</reference>